<reference evidence="1" key="1">
    <citation type="submission" date="2021-05" db="EMBL/GenBank/DDBJ databases">
        <title>Draft genomes of bacteria isolated from model marine particles.</title>
        <authorList>
            <person name="Datta M.S."/>
            <person name="Schwartzman J.A."/>
            <person name="Enke T.N."/>
            <person name="Saavedra J."/>
            <person name="Cermak N."/>
            <person name="Cordero O.X."/>
        </authorList>
    </citation>
    <scope>NUCLEOTIDE SEQUENCE</scope>
    <source>
        <strain evidence="1">I2M19</strain>
    </source>
</reference>
<sequence length="358" mass="40255">MNLPTSNIIDELLSESGLFPFIKTTPKEISIFNFSEETILITGAAGTIGTELTKQLVKSTFKKLILIDFAESPLYNLMKDLEFENTSNVVFKLLDITDEIALKNIFTTFNPSIVFHTAAYKHVPLLEQNPYKAVDNNILGTKTLADLSLEHRVNKFIFISTDKAVNPINVMGMSKRISENYLCYLNSISNTSFINTRFGNIIGSNGSVVPLLKKQIESGQPITLTSTSVSRYFISKHKACQLILKIAQSKNTQEHTFTFNMGAPIKICELVKRLLYNYSIDPKSALIKTTKLRPGEKLHEDIVSEQEYLEPSNIEEVLIVKSSINEKIRAFDFSTLKSITANDNPEVIKSILLDYLKP</sequence>
<dbReference type="EMBL" id="JAHKPD010000014">
    <property type="protein sequence ID" value="MBU2951146.1"/>
    <property type="molecule type" value="Genomic_DNA"/>
</dbReference>
<comment type="caution">
    <text evidence="1">The sequence shown here is derived from an EMBL/GenBank/DDBJ whole genome shotgun (WGS) entry which is preliminary data.</text>
</comment>
<proteinExistence type="predicted"/>
<keyword evidence="2" id="KW-1185">Reference proteome</keyword>
<gene>
    <name evidence="1" type="ORF">KO493_10605</name>
</gene>
<evidence type="ECO:0000313" key="2">
    <source>
        <dbReference type="Proteomes" id="UP001647509"/>
    </source>
</evidence>
<accession>A0ACC5UA14</accession>
<evidence type="ECO:0000313" key="1">
    <source>
        <dbReference type="EMBL" id="MBU2951146.1"/>
    </source>
</evidence>
<organism evidence="1 2">
    <name type="scientific">Pseudotamlana agarivorans</name>
    <dbReference type="NCBI Taxonomy" id="481183"/>
    <lineage>
        <taxon>Bacteria</taxon>
        <taxon>Pseudomonadati</taxon>
        <taxon>Bacteroidota</taxon>
        <taxon>Flavobacteriia</taxon>
        <taxon>Flavobacteriales</taxon>
        <taxon>Flavobacteriaceae</taxon>
        <taxon>Pseudotamlana</taxon>
    </lineage>
</organism>
<name>A0ACC5UA14_9FLAO</name>
<protein>
    <submittedName>
        <fullName evidence="1">Polysaccharide biosynthesis protein</fullName>
    </submittedName>
</protein>
<dbReference type="Proteomes" id="UP001647509">
    <property type="component" value="Unassembled WGS sequence"/>
</dbReference>